<keyword evidence="1" id="KW-1133">Transmembrane helix</keyword>
<gene>
    <name evidence="2" type="ORF">VitviT2T_007395</name>
</gene>
<protein>
    <submittedName>
        <fullName evidence="2">Uncharacterized protein</fullName>
    </submittedName>
</protein>
<keyword evidence="1" id="KW-0472">Membrane</keyword>
<accession>A0ABY9BYN9</accession>
<proteinExistence type="predicted"/>
<evidence type="ECO:0000313" key="2">
    <source>
        <dbReference type="EMBL" id="WJZ88063.1"/>
    </source>
</evidence>
<sequence length="132" mass="14947">MVNMHYMKYFSIPVYPAVDTSKGSIRSKERSNVAKLMLVVPFIFLPSSSSVDYDSTTATSLPFPLSTTTVFCLSILRLRRKMSRTRKMKVVQQLKQRLGRLGQSPHSCVAVPRRDKGRSAEHCWSFMQISGA</sequence>
<keyword evidence="3" id="KW-1185">Reference proteome</keyword>
<keyword evidence="1" id="KW-0812">Transmembrane</keyword>
<organism evidence="2 3">
    <name type="scientific">Vitis vinifera</name>
    <name type="common">Grape</name>
    <dbReference type="NCBI Taxonomy" id="29760"/>
    <lineage>
        <taxon>Eukaryota</taxon>
        <taxon>Viridiplantae</taxon>
        <taxon>Streptophyta</taxon>
        <taxon>Embryophyta</taxon>
        <taxon>Tracheophyta</taxon>
        <taxon>Spermatophyta</taxon>
        <taxon>Magnoliopsida</taxon>
        <taxon>eudicotyledons</taxon>
        <taxon>Gunneridae</taxon>
        <taxon>Pentapetalae</taxon>
        <taxon>rosids</taxon>
        <taxon>Vitales</taxon>
        <taxon>Vitaceae</taxon>
        <taxon>Viteae</taxon>
        <taxon>Vitis</taxon>
    </lineage>
</organism>
<evidence type="ECO:0000256" key="1">
    <source>
        <dbReference type="SAM" id="Phobius"/>
    </source>
</evidence>
<reference evidence="2 3" key="1">
    <citation type="journal article" date="2023" name="Hortic Res">
        <title>The complete reference genome for grapevine (Vitis vinifera L.) genetics and breeding.</title>
        <authorList>
            <person name="Shi X."/>
            <person name="Cao S."/>
            <person name="Wang X."/>
            <person name="Huang S."/>
            <person name="Wang Y."/>
            <person name="Liu Z."/>
            <person name="Liu W."/>
            <person name="Leng X."/>
            <person name="Peng Y."/>
            <person name="Wang N."/>
            <person name="Wang Y."/>
            <person name="Ma Z."/>
            <person name="Xu X."/>
            <person name="Zhang F."/>
            <person name="Xue H."/>
            <person name="Zhong H."/>
            <person name="Wang Y."/>
            <person name="Zhang K."/>
            <person name="Velt A."/>
            <person name="Avia K."/>
            <person name="Holtgrawe D."/>
            <person name="Grimplet J."/>
            <person name="Matus J.T."/>
            <person name="Ware D."/>
            <person name="Wu X."/>
            <person name="Wang H."/>
            <person name="Liu C."/>
            <person name="Fang Y."/>
            <person name="Rustenholz C."/>
            <person name="Cheng Z."/>
            <person name="Xiao H."/>
            <person name="Zhou Y."/>
        </authorList>
    </citation>
    <scope>NUCLEOTIDE SEQUENCE [LARGE SCALE GENOMIC DNA]</scope>
    <source>
        <strain evidence="3">cv. Pinot noir / PN40024</strain>
        <tissue evidence="2">Leaf</tissue>
    </source>
</reference>
<evidence type="ECO:0000313" key="3">
    <source>
        <dbReference type="Proteomes" id="UP001227230"/>
    </source>
</evidence>
<dbReference type="EMBL" id="CP126652">
    <property type="protein sequence ID" value="WJZ88063.1"/>
    <property type="molecule type" value="Genomic_DNA"/>
</dbReference>
<feature type="transmembrane region" description="Helical" evidence="1">
    <location>
        <begin position="61"/>
        <end position="78"/>
    </location>
</feature>
<dbReference type="Proteomes" id="UP001227230">
    <property type="component" value="Chromosome 5"/>
</dbReference>
<name>A0ABY9BYN9_VITVI</name>
<feature type="transmembrane region" description="Helical" evidence="1">
    <location>
        <begin position="32"/>
        <end position="49"/>
    </location>
</feature>